<feature type="transmembrane region" description="Helical" evidence="10">
    <location>
        <begin position="55"/>
        <end position="77"/>
    </location>
</feature>
<proteinExistence type="predicted"/>
<dbReference type="InterPro" id="IPR006312">
    <property type="entry name" value="TatA/E"/>
</dbReference>
<organism evidence="11 12">
    <name type="scientific">Brassica napus</name>
    <name type="common">Rape</name>
    <dbReference type="NCBI Taxonomy" id="3708"/>
    <lineage>
        <taxon>Eukaryota</taxon>
        <taxon>Viridiplantae</taxon>
        <taxon>Streptophyta</taxon>
        <taxon>Embryophyta</taxon>
        <taxon>Tracheophyta</taxon>
        <taxon>Spermatophyta</taxon>
        <taxon>Magnoliopsida</taxon>
        <taxon>eudicotyledons</taxon>
        <taxon>Gunneridae</taxon>
        <taxon>Pentapetalae</taxon>
        <taxon>rosids</taxon>
        <taxon>malvids</taxon>
        <taxon>Brassicales</taxon>
        <taxon>Brassicaceae</taxon>
        <taxon>Brassiceae</taxon>
        <taxon>Brassica</taxon>
    </lineage>
</organism>
<evidence type="ECO:0000256" key="2">
    <source>
        <dbReference type="ARBA" id="ARBA00022448"/>
    </source>
</evidence>
<keyword evidence="7 10" id="KW-0472">Membrane</keyword>
<keyword evidence="6" id="KW-0811">Translocation</keyword>
<protein>
    <submittedName>
        <fullName evidence="11">Uncharacterized protein</fullName>
    </submittedName>
</protein>
<keyword evidence="12" id="KW-1185">Reference proteome</keyword>
<keyword evidence="4" id="KW-0653">Protein transport</keyword>
<evidence type="ECO:0000256" key="4">
    <source>
        <dbReference type="ARBA" id="ARBA00022927"/>
    </source>
</evidence>
<evidence type="ECO:0000313" key="12">
    <source>
        <dbReference type="Proteomes" id="UP000824890"/>
    </source>
</evidence>
<feature type="region of interest" description="Disordered" evidence="9">
    <location>
        <begin position="1"/>
        <end position="22"/>
    </location>
</feature>
<evidence type="ECO:0000256" key="7">
    <source>
        <dbReference type="ARBA" id="ARBA00023136"/>
    </source>
</evidence>
<evidence type="ECO:0000256" key="1">
    <source>
        <dbReference type="ARBA" id="ARBA00004581"/>
    </source>
</evidence>
<evidence type="ECO:0000313" key="11">
    <source>
        <dbReference type="EMBL" id="KAH0908563.1"/>
    </source>
</evidence>
<dbReference type="Gene3D" id="1.20.5.3310">
    <property type="match status" value="1"/>
</dbReference>
<comment type="subcellular location">
    <subcellularLocation>
        <location evidence="1">Plastid</location>
        <location evidence="1">Chloroplast thylakoid membrane</location>
        <topology evidence="1">Single-pass membrane protein</topology>
    </subcellularLocation>
</comment>
<comment type="caution">
    <text evidence="11">The sequence shown here is derived from an EMBL/GenBank/DDBJ whole genome shotgun (WGS) entry which is preliminary data.</text>
</comment>
<evidence type="ECO:0000256" key="9">
    <source>
        <dbReference type="SAM" id="MobiDB-lite"/>
    </source>
</evidence>
<keyword evidence="5 10" id="KW-1133">Transmembrane helix</keyword>
<dbReference type="InterPro" id="IPR003369">
    <property type="entry name" value="TatA/B/E"/>
</dbReference>
<dbReference type="PANTHER" id="PTHR33162">
    <property type="entry name" value="SEC-INDEPENDENT PROTEIN TRANSLOCASE PROTEIN TATA, CHLOROPLASTIC"/>
    <property type="match status" value="1"/>
</dbReference>
<dbReference type="Pfam" id="PF02416">
    <property type="entry name" value="TatA_B_E"/>
    <property type="match status" value="1"/>
</dbReference>
<evidence type="ECO:0000256" key="5">
    <source>
        <dbReference type="ARBA" id="ARBA00022989"/>
    </source>
</evidence>
<dbReference type="NCBIfam" id="TIGR01411">
    <property type="entry name" value="tatAE"/>
    <property type="match status" value="1"/>
</dbReference>
<evidence type="ECO:0000256" key="10">
    <source>
        <dbReference type="SAM" id="Phobius"/>
    </source>
</evidence>
<keyword evidence="3 10" id="KW-0812">Transmembrane</keyword>
<feature type="region of interest" description="Disordered" evidence="9">
    <location>
        <begin position="129"/>
        <end position="165"/>
    </location>
</feature>
<sequence>MATSVATLSSPPPVSLPLSSSRSSLFSNCFTVTTRPKTRSLVAIRPEQRRKALTCNALFGLGVPELAVIAGVAALLFGPKKLPEIGKSIGKTVKSFQQTRKDWNLNRKLLVIVMALSSWLLLAAKEFESELKTEPEETVADSSTVAMSNKAEEKTEVSSSSKENV</sequence>
<keyword evidence="2" id="KW-0813">Transport</keyword>
<dbReference type="EMBL" id="JAGKQM010000009">
    <property type="protein sequence ID" value="KAH0908563.1"/>
    <property type="molecule type" value="Genomic_DNA"/>
</dbReference>
<dbReference type="PANTHER" id="PTHR33162:SF1">
    <property type="entry name" value="SEC-INDEPENDENT PROTEIN TRANSLOCASE PROTEIN TATA, CHLOROPLASTIC"/>
    <property type="match status" value="1"/>
</dbReference>
<comment type="function">
    <text evidence="8">Part of the twin-arginine translocation (Tat) system that transports large folded proteins containing a characteristic twin-arginine motif in their signal peptide across the thylakoid membrane. Involved in delta pH-dependent protein transport required for chloroplast development, especially thylakoid membrane formation. TATC and TATB mediate precursor recognition, whereas TATA facilitates translocation.</text>
</comment>
<dbReference type="Proteomes" id="UP000824890">
    <property type="component" value="Unassembled WGS sequence"/>
</dbReference>
<name>A0ABQ8BUV5_BRANA</name>
<evidence type="ECO:0000256" key="3">
    <source>
        <dbReference type="ARBA" id="ARBA00022692"/>
    </source>
</evidence>
<reference evidence="11 12" key="1">
    <citation type="submission" date="2021-05" db="EMBL/GenBank/DDBJ databases">
        <title>Genome Assembly of Synthetic Allotetraploid Brassica napus Reveals Homoeologous Exchanges between Subgenomes.</title>
        <authorList>
            <person name="Davis J.T."/>
        </authorList>
    </citation>
    <scope>NUCLEOTIDE SEQUENCE [LARGE SCALE GENOMIC DNA]</scope>
    <source>
        <strain evidence="12">cv. Da-Ae</strain>
        <tissue evidence="11">Seedling</tissue>
    </source>
</reference>
<evidence type="ECO:0000256" key="6">
    <source>
        <dbReference type="ARBA" id="ARBA00023010"/>
    </source>
</evidence>
<gene>
    <name evidence="11" type="ORF">HID58_031884</name>
</gene>
<accession>A0ABQ8BUV5</accession>
<evidence type="ECO:0000256" key="8">
    <source>
        <dbReference type="ARBA" id="ARBA00025340"/>
    </source>
</evidence>